<dbReference type="Proteomes" id="UP000321685">
    <property type="component" value="Unassembled WGS sequence"/>
</dbReference>
<feature type="domain" description="Acyl-CoA dehydrogenase/oxidase C-terminal" evidence="4">
    <location>
        <begin position="171"/>
        <end position="289"/>
    </location>
</feature>
<dbReference type="OrthoDB" id="8677713at2"/>
<keyword evidence="1" id="KW-0285">Flavoprotein</keyword>
<dbReference type="InterPro" id="IPR036250">
    <property type="entry name" value="AcylCo_DH-like_C"/>
</dbReference>
<proteinExistence type="predicted"/>
<dbReference type="InterPro" id="IPR009075">
    <property type="entry name" value="AcylCo_DH/oxidase_C"/>
</dbReference>
<accession>A0A511DPX6</accession>
<dbReference type="PANTHER" id="PTHR43884:SF20">
    <property type="entry name" value="ACYL-COA DEHYDROGENASE FADE28"/>
    <property type="match status" value="1"/>
</dbReference>
<evidence type="ECO:0000313" key="6">
    <source>
        <dbReference type="Proteomes" id="UP000321685"/>
    </source>
</evidence>
<sequence length="320" mass="32977">MDAADLDLFAAATERLTTMADPELLTAELVDAGLAPELAADPALAGALLQAQGRIVGRSTLLDLLMAGPDHRPGLRVVLPMPGSRQPPGVRAGKTVAVRGIALSADGATHFLVHSGSGARVLLAAELSVVPVEAWDPELRPAIVSGAVDGGPAWGSLARDWETVAELAAVALGHELLGLGRRALEIAIAHQSDRYQFGRRLVVAQSVRHRLADVEVELVAAEAVLAASGNAGGEVRAHTAKAVAARAALAAAAAAQQLCGAMGFTTEYGLHRVVRRVRMLDALGGNAEELQLEIGSLLAAQGGLPAPIELAEALEEARRA</sequence>
<dbReference type="SUPFAM" id="SSF47203">
    <property type="entry name" value="Acyl-CoA dehydrogenase C-terminal domain-like"/>
    <property type="match status" value="1"/>
</dbReference>
<dbReference type="EMBL" id="BJVJ01000088">
    <property type="protein sequence ID" value="GEL26397.1"/>
    <property type="molecule type" value="Genomic_DNA"/>
</dbReference>
<dbReference type="Pfam" id="PF00441">
    <property type="entry name" value="Acyl-CoA_dh_1"/>
    <property type="match status" value="1"/>
</dbReference>
<dbReference type="Gene3D" id="1.20.140.10">
    <property type="entry name" value="Butyryl-CoA Dehydrogenase, subunit A, domain 3"/>
    <property type="match status" value="1"/>
</dbReference>
<evidence type="ECO:0000256" key="3">
    <source>
        <dbReference type="ARBA" id="ARBA00023002"/>
    </source>
</evidence>
<name>A0A511DPX6_9PSEU</name>
<evidence type="ECO:0000259" key="4">
    <source>
        <dbReference type="Pfam" id="PF00441"/>
    </source>
</evidence>
<evidence type="ECO:0000256" key="1">
    <source>
        <dbReference type="ARBA" id="ARBA00022630"/>
    </source>
</evidence>
<protein>
    <recommendedName>
        <fullName evidence="4">Acyl-CoA dehydrogenase/oxidase C-terminal domain-containing protein</fullName>
    </recommendedName>
</protein>
<evidence type="ECO:0000256" key="2">
    <source>
        <dbReference type="ARBA" id="ARBA00022827"/>
    </source>
</evidence>
<keyword evidence="3" id="KW-0560">Oxidoreductase</keyword>
<organism evidence="5 6">
    <name type="scientific">Pseudonocardia sulfidoxydans NBRC 16205</name>
    <dbReference type="NCBI Taxonomy" id="1223511"/>
    <lineage>
        <taxon>Bacteria</taxon>
        <taxon>Bacillati</taxon>
        <taxon>Actinomycetota</taxon>
        <taxon>Actinomycetes</taxon>
        <taxon>Pseudonocardiales</taxon>
        <taxon>Pseudonocardiaceae</taxon>
        <taxon>Pseudonocardia</taxon>
    </lineage>
</organism>
<dbReference type="GO" id="GO:0003995">
    <property type="term" value="F:acyl-CoA dehydrogenase activity"/>
    <property type="evidence" value="ECO:0007669"/>
    <property type="project" value="TreeGrafter"/>
</dbReference>
<gene>
    <name evidence="5" type="ORF">PSU4_53510</name>
</gene>
<keyword evidence="6" id="KW-1185">Reference proteome</keyword>
<comment type="caution">
    <text evidence="5">The sequence shown here is derived from an EMBL/GenBank/DDBJ whole genome shotgun (WGS) entry which is preliminary data.</text>
</comment>
<dbReference type="AlphaFoldDB" id="A0A511DPX6"/>
<dbReference type="PANTHER" id="PTHR43884">
    <property type="entry name" value="ACYL-COA DEHYDROGENASE"/>
    <property type="match status" value="1"/>
</dbReference>
<evidence type="ECO:0000313" key="5">
    <source>
        <dbReference type="EMBL" id="GEL26397.1"/>
    </source>
</evidence>
<dbReference type="RefSeq" id="WP_147114321.1">
    <property type="nucleotide sequence ID" value="NZ_BJVJ01000088.1"/>
</dbReference>
<keyword evidence="2" id="KW-0274">FAD</keyword>
<reference evidence="5 6" key="1">
    <citation type="submission" date="2019-07" db="EMBL/GenBank/DDBJ databases">
        <title>Whole genome shotgun sequence of Pseudonocardia sulfidoxydans NBRC 16205.</title>
        <authorList>
            <person name="Hosoyama A."/>
            <person name="Uohara A."/>
            <person name="Ohji S."/>
            <person name="Ichikawa N."/>
        </authorList>
    </citation>
    <scope>NUCLEOTIDE SEQUENCE [LARGE SCALE GENOMIC DNA]</scope>
    <source>
        <strain evidence="5 6">NBRC 16205</strain>
    </source>
</reference>